<dbReference type="OrthoDB" id="18702at10239"/>
<sequence length="116" mass="13378">MQTVSNSPLYKAKVRLLEQAKQVDPNTNPDLLDAIVNAMEFMDFADFLFHRVSHVAKALGYEGKVEDFQSAFEYLMRNREKVLVVDRQYQLIKNKSKLERLLRETLELVSGGEDAN</sequence>
<reference evidence="1 2" key="1">
    <citation type="journal article" date="2015" name="Genome Announc.">
        <title>Complete Genome Sequences of Four Novel Escherichia coli Bacteriophages Belonging to New Phage Groups.</title>
        <authorList>
            <person name="Carstens A.B."/>
            <person name="Kot W."/>
            <person name="Hansen L.H."/>
        </authorList>
    </citation>
    <scope>NUCLEOTIDE SEQUENCE [LARGE SCALE GENOMIC DNA]</scope>
</reference>
<evidence type="ECO:0000313" key="2">
    <source>
        <dbReference type="Proteomes" id="UP000033025"/>
    </source>
</evidence>
<accession>A0A0E3M3C3</accession>
<reference evidence="2" key="2">
    <citation type="submission" date="2015-01" db="EMBL/GenBank/DDBJ databases">
        <title>Complete sequence of three novel 9g-like phages.</title>
        <authorList>
            <person name="Carstens A.B."/>
            <person name="Hansen L.H."/>
            <person name="Kot W."/>
        </authorList>
    </citation>
    <scope>NUCLEOTIDE SEQUENCE [LARGE SCALE GENOMIC DNA]</scope>
</reference>
<proteinExistence type="predicted"/>
<protein>
    <submittedName>
        <fullName evidence="1">Uncharacterized protein</fullName>
    </submittedName>
</protein>
<name>A0A0E3M3C3_9CAUD</name>
<dbReference type="RefSeq" id="YP_009219344.1">
    <property type="nucleotide sequence ID" value="NC_029021.1"/>
</dbReference>
<dbReference type="GeneID" id="26645519"/>
<dbReference type="KEGG" id="vg:26645519"/>
<evidence type="ECO:0000313" key="1">
    <source>
        <dbReference type="EMBL" id="AKA61104.1"/>
    </source>
</evidence>
<keyword evidence="2" id="KW-1185">Reference proteome</keyword>
<dbReference type="EMBL" id="KP719134">
    <property type="protein sequence ID" value="AKA61104.1"/>
    <property type="molecule type" value="Genomic_DNA"/>
</dbReference>
<dbReference type="Proteomes" id="UP000033025">
    <property type="component" value="Segment"/>
</dbReference>
<organism evidence="1 2">
    <name type="scientific">Enterobacteria phage JenK1</name>
    <dbReference type="NCBI Taxonomy" id="1610836"/>
    <lineage>
        <taxon>Viruses</taxon>
        <taxon>Duplodnaviria</taxon>
        <taxon>Heunggongvirae</taxon>
        <taxon>Uroviricota</taxon>
        <taxon>Caudoviricetes</taxon>
        <taxon>Queuovirinae</taxon>
        <taxon>Nonagvirus</taxon>
        <taxon>Nonagvirus JenK1</taxon>
    </lineage>
</organism>